<evidence type="ECO:0000256" key="8">
    <source>
        <dbReference type="PIRSR" id="PIRSR000005-1"/>
    </source>
</evidence>
<dbReference type="Gene3D" id="1.10.760.10">
    <property type="entry name" value="Cytochrome c-like domain"/>
    <property type="match status" value="2"/>
</dbReference>
<feature type="binding site" description="axial binding residue" evidence="9">
    <location>
        <position position="169"/>
    </location>
    <ligand>
        <name>heme c</name>
        <dbReference type="ChEBI" id="CHEBI:61717"/>
        <label>2</label>
    </ligand>
    <ligandPart>
        <name>Fe</name>
        <dbReference type="ChEBI" id="CHEBI:18248"/>
    </ligandPart>
</feature>
<dbReference type="AlphaFoldDB" id="A0A1M7U995"/>
<dbReference type="InterPro" id="IPR050597">
    <property type="entry name" value="Cytochrome_c_Oxidase_Subunit"/>
</dbReference>
<evidence type="ECO:0000313" key="12">
    <source>
        <dbReference type="EMBL" id="SHN79621.1"/>
    </source>
</evidence>
<evidence type="ECO:0000313" key="13">
    <source>
        <dbReference type="Proteomes" id="UP000184096"/>
    </source>
</evidence>
<reference evidence="13" key="1">
    <citation type="submission" date="2016-11" db="EMBL/GenBank/DDBJ databases">
        <authorList>
            <person name="Varghese N."/>
            <person name="Submissions S."/>
        </authorList>
    </citation>
    <scope>NUCLEOTIDE SEQUENCE [LARGE SCALE GENOMIC DNA]</scope>
    <source>
        <strain evidence="13">GAS401</strain>
    </source>
</reference>
<dbReference type="InterPro" id="IPR036909">
    <property type="entry name" value="Cyt_c-like_dom_sf"/>
</dbReference>
<comment type="PTM">
    <text evidence="8">Binds 2 heme c groups covalently per subunit.</text>
</comment>
<evidence type="ECO:0000256" key="7">
    <source>
        <dbReference type="ARBA" id="ARBA00023004"/>
    </source>
</evidence>
<keyword evidence="5" id="KW-0574">Periplasm</keyword>
<evidence type="ECO:0000259" key="11">
    <source>
        <dbReference type="PROSITE" id="PS51007"/>
    </source>
</evidence>
<feature type="binding site" description="covalent" evidence="8">
    <location>
        <position position="125"/>
    </location>
    <ligand>
        <name>heme c</name>
        <dbReference type="ChEBI" id="CHEBI:61717"/>
        <label>2</label>
    </ligand>
</feature>
<keyword evidence="7 9" id="KW-0408">Iron</keyword>
<dbReference type="GO" id="GO:0005506">
    <property type="term" value="F:iron ion binding"/>
    <property type="evidence" value="ECO:0007669"/>
    <property type="project" value="InterPro"/>
</dbReference>
<dbReference type="PIRSF" id="PIRSF000005">
    <property type="entry name" value="Cytochrome_c4"/>
    <property type="match status" value="1"/>
</dbReference>
<protein>
    <submittedName>
        <fullName evidence="12">Cytochrome c553</fullName>
    </submittedName>
</protein>
<sequence length="192" mass="21402">MRKTTTIVAALVLASFAGSARAAETVVQRAVTCFACHGEHGQSEMENTPSLGGQQAPYALIQLFMFREKLRTFDPMNEMVKSFTDDDLQKFSDFIAKLPKPQPPAEAGDPARMQKGLALAQQHRCNSCHNADLSGKENVPRLANQREDYLNKTLAEYKDNSRHGYDGTMADVMGEVPKEQIADLAYYISHYR</sequence>
<evidence type="ECO:0000256" key="5">
    <source>
        <dbReference type="ARBA" id="ARBA00022764"/>
    </source>
</evidence>
<name>A0A1M7U995_9BRAD</name>
<dbReference type="GO" id="GO:0020037">
    <property type="term" value="F:heme binding"/>
    <property type="evidence" value="ECO:0007669"/>
    <property type="project" value="InterPro"/>
</dbReference>
<evidence type="ECO:0000256" key="4">
    <source>
        <dbReference type="ARBA" id="ARBA00022723"/>
    </source>
</evidence>
<dbReference type="GO" id="GO:0042597">
    <property type="term" value="C:periplasmic space"/>
    <property type="evidence" value="ECO:0007669"/>
    <property type="project" value="UniProtKB-SubCell"/>
</dbReference>
<keyword evidence="6" id="KW-0249">Electron transport</keyword>
<feature type="binding site" description="covalent" evidence="8">
    <location>
        <position position="33"/>
    </location>
    <ligand>
        <name>heme c</name>
        <dbReference type="ChEBI" id="CHEBI:61717"/>
        <label>1</label>
    </ligand>
</feature>
<feature type="binding site" description="covalent" evidence="8">
    <location>
        <position position="128"/>
    </location>
    <ligand>
        <name>heme c</name>
        <dbReference type="ChEBI" id="CHEBI:61717"/>
        <label>2</label>
    </ligand>
</feature>
<feature type="chain" id="PRO_5009929621" evidence="10">
    <location>
        <begin position="23"/>
        <end position="192"/>
    </location>
</feature>
<dbReference type="InterPro" id="IPR009056">
    <property type="entry name" value="Cyt_c-like_dom"/>
</dbReference>
<dbReference type="EMBL" id="LT670849">
    <property type="protein sequence ID" value="SHN79621.1"/>
    <property type="molecule type" value="Genomic_DNA"/>
</dbReference>
<evidence type="ECO:0000256" key="10">
    <source>
        <dbReference type="SAM" id="SignalP"/>
    </source>
</evidence>
<dbReference type="PANTHER" id="PTHR33751:SF9">
    <property type="entry name" value="CYTOCHROME C4"/>
    <property type="match status" value="1"/>
</dbReference>
<accession>A0A1M7U995</accession>
<keyword evidence="3 8" id="KW-0349">Heme</keyword>
<feature type="binding site" description="covalent" evidence="8">
    <location>
        <position position="36"/>
    </location>
    <ligand>
        <name>heme c</name>
        <dbReference type="ChEBI" id="CHEBI:61717"/>
        <label>1</label>
    </ligand>
</feature>
<keyword evidence="4 9" id="KW-0479">Metal-binding</keyword>
<dbReference type="GO" id="GO:0009055">
    <property type="term" value="F:electron transfer activity"/>
    <property type="evidence" value="ECO:0007669"/>
    <property type="project" value="InterPro"/>
</dbReference>
<keyword evidence="10" id="KW-0732">Signal</keyword>
<dbReference type="OrthoDB" id="9808603at2"/>
<dbReference type="PANTHER" id="PTHR33751">
    <property type="entry name" value="CBB3-TYPE CYTOCHROME C OXIDASE SUBUNIT FIXP"/>
    <property type="match status" value="1"/>
</dbReference>
<gene>
    <name evidence="12" type="ORF">SAMN05444170_4073</name>
</gene>
<dbReference type="SUPFAM" id="SSF46626">
    <property type="entry name" value="Cytochrome c"/>
    <property type="match status" value="2"/>
</dbReference>
<keyword evidence="13" id="KW-1185">Reference proteome</keyword>
<evidence type="ECO:0000256" key="2">
    <source>
        <dbReference type="ARBA" id="ARBA00022448"/>
    </source>
</evidence>
<evidence type="ECO:0000256" key="1">
    <source>
        <dbReference type="ARBA" id="ARBA00004418"/>
    </source>
</evidence>
<evidence type="ECO:0000256" key="3">
    <source>
        <dbReference type="ARBA" id="ARBA00022617"/>
    </source>
</evidence>
<evidence type="ECO:0000256" key="6">
    <source>
        <dbReference type="ARBA" id="ARBA00022982"/>
    </source>
</evidence>
<dbReference type="Pfam" id="PF00034">
    <property type="entry name" value="Cytochrom_C"/>
    <property type="match status" value="2"/>
</dbReference>
<organism evidence="12 13">
    <name type="scientific">Bradyrhizobium erythrophlei</name>
    <dbReference type="NCBI Taxonomy" id="1437360"/>
    <lineage>
        <taxon>Bacteria</taxon>
        <taxon>Pseudomonadati</taxon>
        <taxon>Pseudomonadota</taxon>
        <taxon>Alphaproteobacteria</taxon>
        <taxon>Hyphomicrobiales</taxon>
        <taxon>Nitrobacteraceae</taxon>
        <taxon>Bradyrhizobium</taxon>
    </lineage>
</organism>
<dbReference type="Proteomes" id="UP000184096">
    <property type="component" value="Chromosome I"/>
</dbReference>
<proteinExistence type="predicted"/>
<feature type="domain" description="Cytochrome c" evidence="11">
    <location>
        <begin position="18"/>
        <end position="99"/>
    </location>
</feature>
<evidence type="ECO:0000256" key="9">
    <source>
        <dbReference type="PIRSR" id="PIRSR000005-2"/>
    </source>
</evidence>
<feature type="binding site" description="axial binding residue" evidence="9">
    <location>
        <position position="76"/>
    </location>
    <ligand>
        <name>heme c</name>
        <dbReference type="ChEBI" id="CHEBI:61717"/>
        <label>1</label>
    </ligand>
    <ligandPart>
        <name>Fe</name>
        <dbReference type="ChEBI" id="CHEBI:18248"/>
    </ligandPart>
</feature>
<comment type="subcellular location">
    <subcellularLocation>
        <location evidence="1">Periplasm</location>
    </subcellularLocation>
</comment>
<feature type="domain" description="Cytochrome c" evidence="11">
    <location>
        <begin position="111"/>
        <end position="192"/>
    </location>
</feature>
<feature type="signal peptide" evidence="10">
    <location>
        <begin position="1"/>
        <end position="22"/>
    </location>
</feature>
<feature type="binding site" description="axial binding residue" evidence="9">
    <location>
        <position position="37"/>
    </location>
    <ligand>
        <name>heme c</name>
        <dbReference type="ChEBI" id="CHEBI:61717"/>
        <label>1</label>
    </ligand>
    <ligandPart>
        <name>Fe</name>
        <dbReference type="ChEBI" id="CHEBI:18248"/>
    </ligandPart>
</feature>
<feature type="binding site" description="axial binding residue" evidence="9">
    <location>
        <position position="129"/>
    </location>
    <ligand>
        <name>heme c</name>
        <dbReference type="ChEBI" id="CHEBI:61717"/>
        <label>2</label>
    </ligand>
    <ligandPart>
        <name>Fe</name>
        <dbReference type="ChEBI" id="CHEBI:18248"/>
    </ligandPart>
</feature>
<keyword evidence="2" id="KW-0813">Transport</keyword>
<dbReference type="PROSITE" id="PS51007">
    <property type="entry name" value="CYTC"/>
    <property type="match status" value="2"/>
</dbReference>
<dbReference type="RefSeq" id="WP_072820442.1">
    <property type="nucleotide sequence ID" value="NZ_LT670849.1"/>
</dbReference>
<dbReference type="InterPro" id="IPR024167">
    <property type="entry name" value="Cytochrome_c4-like"/>
</dbReference>